<sequence length="237" mass="25345">MDDPIRLAALNNAEWCDAICRAHGRPCTFGDALWFNRQATPPFYPNAVTLARDSRPAIEQALPLIQAGAGAAFAIKDSYQSLDLRPLGFDPLFEAEWILRAPTPSTADRGDISWRVVETERQLAAWETAWAGGVVDEPIFRVALLADPAVTLIAGFDGDHIVAGAALNRSAAAMGWSNVFAPEADGLSPIAGALAFATTLAGDLPLVGYEHGEALEKSMALGFEPVGGLRIWAYRQA</sequence>
<evidence type="ECO:0000313" key="2">
    <source>
        <dbReference type="Proteomes" id="UP001241603"/>
    </source>
</evidence>
<dbReference type="Proteomes" id="UP001241603">
    <property type="component" value="Unassembled WGS sequence"/>
</dbReference>
<proteinExistence type="predicted"/>
<name>A0ABU0HCJ1_9HYPH</name>
<gene>
    <name evidence="1" type="ORF">QO014_004068</name>
</gene>
<protein>
    <recommendedName>
        <fullName evidence="3">GNAT family N-acetyltransferase</fullName>
    </recommendedName>
</protein>
<reference evidence="1 2" key="1">
    <citation type="submission" date="2023-07" db="EMBL/GenBank/DDBJ databases">
        <title>Genomic Encyclopedia of Type Strains, Phase IV (KMG-IV): sequencing the most valuable type-strain genomes for metagenomic binning, comparative biology and taxonomic classification.</title>
        <authorList>
            <person name="Goeker M."/>
        </authorList>
    </citation>
    <scope>NUCLEOTIDE SEQUENCE [LARGE SCALE GENOMIC DNA]</scope>
    <source>
        <strain evidence="1 2">B6-8</strain>
    </source>
</reference>
<comment type="caution">
    <text evidence="1">The sequence shown here is derived from an EMBL/GenBank/DDBJ whole genome shotgun (WGS) entry which is preliminary data.</text>
</comment>
<dbReference type="RefSeq" id="WP_266350555.1">
    <property type="nucleotide sequence ID" value="NZ_JAPKNG010000006.1"/>
</dbReference>
<accession>A0ABU0HCJ1</accession>
<evidence type="ECO:0000313" key="1">
    <source>
        <dbReference type="EMBL" id="MDQ0439662.1"/>
    </source>
</evidence>
<evidence type="ECO:0008006" key="3">
    <source>
        <dbReference type="Google" id="ProtNLM"/>
    </source>
</evidence>
<keyword evidence="2" id="KW-1185">Reference proteome</keyword>
<organism evidence="1 2">
    <name type="scientific">Kaistia dalseonensis</name>
    <dbReference type="NCBI Taxonomy" id="410840"/>
    <lineage>
        <taxon>Bacteria</taxon>
        <taxon>Pseudomonadati</taxon>
        <taxon>Pseudomonadota</taxon>
        <taxon>Alphaproteobacteria</taxon>
        <taxon>Hyphomicrobiales</taxon>
        <taxon>Kaistiaceae</taxon>
        <taxon>Kaistia</taxon>
    </lineage>
</organism>
<dbReference type="EMBL" id="JAUSVO010000006">
    <property type="protein sequence ID" value="MDQ0439662.1"/>
    <property type="molecule type" value="Genomic_DNA"/>
</dbReference>